<evidence type="ECO:0000313" key="2">
    <source>
        <dbReference type="Proteomes" id="UP000735302"/>
    </source>
</evidence>
<protein>
    <recommendedName>
        <fullName evidence="3">Fibronectin type-III domain-containing protein</fullName>
    </recommendedName>
</protein>
<dbReference type="Proteomes" id="UP000735302">
    <property type="component" value="Unassembled WGS sequence"/>
</dbReference>
<evidence type="ECO:0008006" key="3">
    <source>
        <dbReference type="Google" id="ProtNLM"/>
    </source>
</evidence>
<dbReference type="EMBL" id="BLXT01002108">
    <property type="protein sequence ID" value="GFN91217.1"/>
    <property type="molecule type" value="Genomic_DNA"/>
</dbReference>
<evidence type="ECO:0000313" key="1">
    <source>
        <dbReference type="EMBL" id="GFN91217.1"/>
    </source>
</evidence>
<proteinExistence type="predicted"/>
<dbReference type="AlphaFoldDB" id="A0AAV3Z900"/>
<reference evidence="1 2" key="1">
    <citation type="journal article" date="2021" name="Elife">
        <title>Chloroplast acquisition without the gene transfer in kleptoplastic sea slugs, Plakobranchus ocellatus.</title>
        <authorList>
            <person name="Maeda T."/>
            <person name="Takahashi S."/>
            <person name="Yoshida T."/>
            <person name="Shimamura S."/>
            <person name="Takaki Y."/>
            <person name="Nagai Y."/>
            <person name="Toyoda A."/>
            <person name="Suzuki Y."/>
            <person name="Arimoto A."/>
            <person name="Ishii H."/>
            <person name="Satoh N."/>
            <person name="Nishiyama T."/>
            <person name="Hasebe M."/>
            <person name="Maruyama T."/>
            <person name="Minagawa J."/>
            <person name="Obokata J."/>
            <person name="Shigenobu S."/>
        </authorList>
    </citation>
    <scope>NUCLEOTIDE SEQUENCE [LARGE SCALE GENOMIC DNA]</scope>
</reference>
<organism evidence="1 2">
    <name type="scientific">Plakobranchus ocellatus</name>
    <dbReference type="NCBI Taxonomy" id="259542"/>
    <lineage>
        <taxon>Eukaryota</taxon>
        <taxon>Metazoa</taxon>
        <taxon>Spiralia</taxon>
        <taxon>Lophotrochozoa</taxon>
        <taxon>Mollusca</taxon>
        <taxon>Gastropoda</taxon>
        <taxon>Heterobranchia</taxon>
        <taxon>Euthyneura</taxon>
        <taxon>Panpulmonata</taxon>
        <taxon>Sacoglossa</taxon>
        <taxon>Placobranchoidea</taxon>
        <taxon>Plakobranchidae</taxon>
        <taxon>Plakobranchus</taxon>
    </lineage>
</organism>
<sequence>IGLVPCTDQSLKSVKPLVRAHESFSLCCEIKAQFCDRNDLADSNRTLVLLPRRANGSLFEDGDGLDMGLGGCSQIAGDDGGRFNIQREGACKVNITLSAPPGLLEFCCVWDSVVVMTKVVDVIPEPSQPEIAHIVTSPTRDITLTFDRGPFNPIFNDSYTVTMTDPWSSVKRNVIMCKGNHSPDSKLCERGSSICVCRYSETDGRLKNIPSNNVTFTVTVSRLQLYHVERTLWVNLIHHSE</sequence>
<comment type="caution">
    <text evidence="1">The sequence shown here is derived from an EMBL/GenBank/DDBJ whole genome shotgun (WGS) entry which is preliminary data.</text>
</comment>
<gene>
    <name evidence="1" type="ORF">PoB_001772300</name>
</gene>
<keyword evidence="2" id="KW-1185">Reference proteome</keyword>
<accession>A0AAV3Z900</accession>
<feature type="non-terminal residue" evidence="1">
    <location>
        <position position="1"/>
    </location>
</feature>
<name>A0AAV3Z900_9GAST</name>